<keyword evidence="9 15" id="KW-0540">Nuclease</keyword>
<dbReference type="GO" id="GO:0008033">
    <property type="term" value="P:tRNA processing"/>
    <property type="evidence" value="ECO:0007669"/>
    <property type="project" value="UniProtKB-KW"/>
</dbReference>
<dbReference type="GO" id="GO:0046872">
    <property type="term" value="F:metal ion binding"/>
    <property type="evidence" value="ECO:0007669"/>
    <property type="project" value="UniProtKB-KW"/>
</dbReference>
<dbReference type="HAMAP" id="MF_00104">
    <property type="entry name" value="RNase_III"/>
    <property type="match status" value="1"/>
</dbReference>
<dbReference type="AlphaFoldDB" id="A0A1F6AQF8"/>
<dbReference type="PROSITE" id="PS50137">
    <property type="entry name" value="DS_RBD"/>
    <property type="match status" value="1"/>
</dbReference>
<evidence type="ECO:0000256" key="5">
    <source>
        <dbReference type="ARBA" id="ARBA00022490"/>
    </source>
</evidence>
<feature type="domain" description="RNase III" evidence="17">
    <location>
        <begin position="4"/>
        <end position="132"/>
    </location>
</feature>
<name>A0A1F6AQF8_9BACT</name>
<evidence type="ECO:0000256" key="15">
    <source>
        <dbReference type="HAMAP-Rule" id="MF_00104"/>
    </source>
</evidence>
<evidence type="ECO:0000256" key="1">
    <source>
        <dbReference type="ARBA" id="ARBA00000109"/>
    </source>
</evidence>
<dbReference type="EMBL" id="MFJR01000007">
    <property type="protein sequence ID" value="OGG26926.1"/>
    <property type="molecule type" value="Genomic_DNA"/>
</dbReference>
<keyword evidence="12 15" id="KW-0378">Hydrolase</keyword>
<comment type="similarity">
    <text evidence="3">Belongs to the ribonuclease III family.</text>
</comment>
<dbReference type="CDD" id="cd10845">
    <property type="entry name" value="DSRM_RNAse_III_family"/>
    <property type="match status" value="1"/>
</dbReference>
<evidence type="ECO:0000259" key="17">
    <source>
        <dbReference type="PROSITE" id="PS50142"/>
    </source>
</evidence>
<proteinExistence type="inferred from homology"/>
<dbReference type="CDD" id="cd00593">
    <property type="entry name" value="RIBOc"/>
    <property type="match status" value="1"/>
</dbReference>
<keyword evidence="14 15" id="KW-0694">RNA-binding</keyword>
<evidence type="ECO:0000256" key="10">
    <source>
        <dbReference type="ARBA" id="ARBA00022723"/>
    </source>
</evidence>
<dbReference type="GO" id="GO:0010468">
    <property type="term" value="P:regulation of gene expression"/>
    <property type="evidence" value="ECO:0007669"/>
    <property type="project" value="TreeGrafter"/>
</dbReference>
<dbReference type="GO" id="GO:0006364">
    <property type="term" value="P:rRNA processing"/>
    <property type="evidence" value="ECO:0007669"/>
    <property type="project" value="UniProtKB-UniRule"/>
</dbReference>
<dbReference type="InterPro" id="IPR036389">
    <property type="entry name" value="RNase_III_sf"/>
</dbReference>
<dbReference type="GO" id="GO:0005737">
    <property type="term" value="C:cytoplasm"/>
    <property type="evidence" value="ECO:0007669"/>
    <property type="project" value="UniProtKB-SubCell"/>
</dbReference>
<feature type="active site" evidence="15">
    <location>
        <position position="49"/>
    </location>
</feature>
<dbReference type="GO" id="GO:0006397">
    <property type="term" value="P:mRNA processing"/>
    <property type="evidence" value="ECO:0007669"/>
    <property type="project" value="UniProtKB-UniRule"/>
</dbReference>
<dbReference type="PANTHER" id="PTHR11207">
    <property type="entry name" value="RIBONUCLEASE III"/>
    <property type="match status" value="1"/>
</dbReference>
<evidence type="ECO:0000256" key="12">
    <source>
        <dbReference type="ARBA" id="ARBA00022801"/>
    </source>
</evidence>
<sequence length="229" mass="25988">MIDLKILEKKLNIIFHNSLLIQQAFIHRSYLNETNKQIESNERLEFLGDSILSFLVSEYLYSTYKHLPEGELTNLRSSIVKTTALSSVAKSLDLGSFLFLSKGEIEGGGRDNPSILADTFEALLGAIYLDQGLKVTNKLLSSFLFPILETVIKEKSYKDSKSKFQEIVQNKTKFSPIYKVIEEKGPDHAKEFTIGVYVNNQLWGWGYGKNKQEAEQLAASNALEKWPEK</sequence>
<dbReference type="Pfam" id="PF00035">
    <property type="entry name" value="dsrm"/>
    <property type="match status" value="1"/>
</dbReference>
<feature type="domain" description="DRBM" evidence="16">
    <location>
        <begin position="159"/>
        <end position="228"/>
    </location>
</feature>
<evidence type="ECO:0000256" key="4">
    <source>
        <dbReference type="ARBA" id="ARBA00011738"/>
    </source>
</evidence>
<comment type="cofactor">
    <cofactor evidence="15">
        <name>Mg(2+)</name>
        <dbReference type="ChEBI" id="CHEBI:18420"/>
    </cofactor>
</comment>
<keyword evidence="13 15" id="KW-0460">Magnesium</keyword>
<dbReference type="NCBIfam" id="TIGR02191">
    <property type="entry name" value="RNaseIII"/>
    <property type="match status" value="1"/>
</dbReference>
<evidence type="ECO:0000256" key="6">
    <source>
        <dbReference type="ARBA" id="ARBA00022552"/>
    </source>
</evidence>
<reference evidence="18 19" key="1">
    <citation type="journal article" date="2016" name="Nat. Commun.">
        <title>Thousands of microbial genomes shed light on interconnected biogeochemical processes in an aquifer system.</title>
        <authorList>
            <person name="Anantharaman K."/>
            <person name="Brown C.T."/>
            <person name="Hug L.A."/>
            <person name="Sharon I."/>
            <person name="Castelle C.J."/>
            <person name="Probst A.J."/>
            <person name="Thomas B.C."/>
            <person name="Singh A."/>
            <person name="Wilkins M.J."/>
            <person name="Karaoz U."/>
            <person name="Brodie E.L."/>
            <person name="Williams K.H."/>
            <person name="Hubbard S.S."/>
            <person name="Banfield J.F."/>
        </authorList>
    </citation>
    <scope>NUCLEOTIDE SEQUENCE [LARGE SCALE GENOMIC DNA]</scope>
</reference>
<dbReference type="Gene3D" id="1.10.1520.10">
    <property type="entry name" value="Ribonuclease III domain"/>
    <property type="match status" value="1"/>
</dbReference>
<dbReference type="InterPro" id="IPR014720">
    <property type="entry name" value="dsRBD_dom"/>
</dbReference>
<evidence type="ECO:0000256" key="11">
    <source>
        <dbReference type="ARBA" id="ARBA00022759"/>
    </source>
</evidence>
<evidence type="ECO:0000256" key="3">
    <source>
        <dbReference type="ARBA" id="ARBA00010183"/>
    </source>
</evidence>
<comment type="subunit">
    <text evidence="4 15">Homodimer.</text>
</comment>
<dbReference type="Gene3D" id="3.30.160.20">
    <property type="match status" value="1"/>
</dbReference>
<dbReference type="GO" id="GO:0003725">
    <property type="term" value="F:double-stranded RNA binding"/>
    <property type="evidence" value="ECO:0007669"/>
    <property type="project" value="TreeGrafter"/>
</dbReference>
<dbReference type="PROSITE" id="PS00517">
    <property type="entry name" value="RNASE_3_1"/>
    <property type="match status" value="1"/>
</dbReference>
<dbReference type="SMART" id="SM00535">
    <property type="entry name" value="RIBOc"/>
    <property type="match status" value="1"/>
</dbReference>
<evidence type="ECO:0000256" key="9">
    <source>
        <dbReference type="ARBA" id="ARBA00022722"/>
    </source>
</evidence>
<evidence type="ECO:0000259" key="16">
    <source>
        <dbReference type="PROSITE" id="PS50137"/>
    </source>
</evidence>
<dbReference type="SUPFAM" id="SSF69065">
    <property type="entry name" value="RNase III domain-like"/>
    <property type="match status" value="1"/>
</dbReference>
<keyword evidence="8 15" id="KW-0819">tRNA processing</keyword>
<comment type="caution">
    <text evidence="18">The sequence shown here is derived from an EMBL/GenBank/DDBJ whole genome shotgun (WGS) entry which is preliminary data.</text>
</comment>
<feature type="active site" evidence="15">
    <location>
        <position position="121"/>
    </location>
</feature>
<dbReference type="FunFam" id="3.30.160.20:FF:000003">
    <property type="entry name" value="Ribonuclease 3"/>
    <property type="match status" value="1"/>
</dbReference>
<comment type="function">
    <text evidence="15">Digests double-stranded RNA. Involved in the processing of primary rRNA transcript to yield the immediate precursors to the large and small rRNAs (23S and 16S). Processes some mRNAs, and tRNAs when they are encoded in the rRNA operon. Processes pre-crRNA and tracrRNA of type II CRISPR loci if present in the organism.</text>
</comment>
<keyword evidence="10 15" id="KW-0479">Metal-binding</keyword>
<keyword evidence="11 15" id="KW-0255">Endonuclease</keyword>
<keyword evidence="6 15" id="KW-0698">rRNA processing</keyword>
<dbReference type="EC" id="3.1.26.3" evidence="15"/>
<keyword evidence="7 15" id="KW-0507">mRNA processing</keyword>
<dbReference type="InterPro" id="IPR011907">
    <property type="entry name" value="RNase_III"/>
</dbReference>
<comment type="subcellular location">
    <subcellularLocation>
        <location evidence="2 15">Cytoplasm</location>
    </subcellularLocation>
</comment>
<dbReference type="SMART" id="SM00358">
    <property type="entry name" value="DSRM"/>
    <property type="match status" value="1"/>
</dbReference>
<gene>
    <name evidence="15" type="primary">rnc</name>
    <name evidence="18" type="ORF">A2960_02155</name>
</gene>
<organism evidence="18 19">
    <name type="scientific">Candidatus Gottesmanbacteria bacterium RIFCSPLOWO2_01_FULL_39_12b</name>
    <dbReference type="NCBI Taxonomy" id="1798388"/>
    <lineage>
        <taxon>Bacteria</taxon>
        <taxon>Candidatus Gottesmaniibacteriota</taxon>
    </lineage>
</organism>
<evidence type="ECO:0000256" key="13">
    <source>
        <dbReference type="ARBA" id="ARBA00022842"/>
    </source>
</evidence>
<dbReference type="GO" id="GO:0042802">
    <property type="term" value="F:identical protein binding"/>
    <property type="evidence" value="ECO:0007669"/>
    <property type="project" value="UniProtKB-ARBA"/>
</dbReference>
<keyword evidence="15" id="KW-0699">rRNA-binding</keyword>
<evidence type="ECO:0000256" key="7">
    <source>
        <dbReference type="ARBA" id="ARBA00022664"/>
    </source>
</evidence>
<evidence type="ECO:0000313" key="18">
    <source>
        <dbReference type="EMBL" id="OGG26926.1"/>
    </source>
</evidence>
<feature type="binding site" evidence="15">
    <location>
        <position position="121"/>
    </location>
    <ligand>
        <name>Mg(2+)</name>
        <dbReference type="ChEBI" id="CHEBI:18420"/>
    </ligand>
</feature>
<dbReference type="Proteomes" id="UP000176609">
    <property type="component" value="Unassembled WGS sequence"/>
</dbReference>
<evidence type="ECO:0000256" key="14">
    <source>
        <dbReference type="ARBA" id="ARBA00022884"/>
    </source>
</evidence>
<dbReference type="PROSITE" id="PS50142">
    <property type="entry name" value="RNASE_3_2"/>
    <property type="match status" value="1"/>
</dbReference>
<feature type="binding site" evidence="15">
    <location>
        <position position="45"/>
    </location>
    <ligand>
        <name>Mg(2+)</name>
        <dbReference type="ChEBI" id="CHEBI:18420"/>
    </ligand>
</feature>
<evidence type="ECO:0000313" key="19">
    <source>
        <dbReference type="Proteomes" id="UP000176609"/>
    </source>
</evidence>
<dbReference type="GO" id="GO:0004525">
    <property type="term" value="F:ribonuclease III activity"/>
    <property type="evidence" value="ECO:0007669"/>
    <property type="project" value="UniProtKB-UniRule"/>
</dbReference>
<protein>
    <recommendedName>
        <fullName evidence="15">Ribonuclease 3</fullName>
        <ecNumber evidence="15">3.1.26.3</ecNumber>
    </recommendedName>
    <alternativeName>
        <fullName evidence="15">Ribonuclease III</fullName>
        <shortName evidence="15">RNase III</shortName>
    </alternativeName>
</protein>
<dbReference type="PANTHER" id="PTHR11207:SF0">
    <property type="entry name" value="RIBONUCLEASE 3"/>
    <property type="match status" value="1"/>
</dbReference>
<evidence type="ECO:0000256" key="8">
    <source>
        <dbReference type="ARBA" id="ARBA00022694"/>
    </source>
</evidence>
<evidence type="ECO:0000256" key="2">
    <source>
        <dbReference type="ARBA" id="ARBA00004496"/>
    </source>
</evidence>
<dbReference type="FunFam" id="1.10.1520.10:FF:000001">
    <property type="entry name" value="Ribonuclease 3"/>
    <property type="match status" value="1"/>
</dbReference>
<accession>A0A1F6AQF8</accession>
<dbReference type="GO" id="GO:0019843">
    <property type="term" value="F:rRNA binding"/>
    <property type="evidence" value="ECO:0007669"/>
    <property type="project" value="UniProtKB-KW"/>
</dbReference>
<dbReference type="Pfam" id="PF14622">
    <property type="entry name" value="Ribonucleas_3_3"/>
    <property type="match status" value="1"/>
</dbReference>
<comment type="catalytic activity">
    <reaction evidence="1 15">
        <text>Endonucleolytic cleavage to 5'-phosphomonoester.</text>
        <dbReference type="EC" id="3.1.26.3"/>
    </reaction>
</comment>
<feature type="binding site" evidence="15">
    <location>
        <position position="118"/>
    </location>
    <ligand>
        <name>Mg(2+)</name>
        <dbReference type="ChEBI" id="CHEBI:18420"/>
    </ligand>
</feature>
<keyword evidence="5 15" id="KW-0963">Cytoplasm</keyword>
<dbReference type="InterPro" id="IPR000999">
    <property type="entry name" value="RNase_III_dom"/>
</dbReference>
<dbReference type="SUPFAM" id="SSF54768">
    <property type="entry name" value="dsRNA-binding domain-like"/>
    <property type="match status" value="1"/>
</dbReference>